<evidence type="ECO:0000313" key="3">
    <source>
        <dbReference type="Ensembl" id="ENSSMRP00000018243.1"/>
    </source>
</evidence>
<proteinExistence type="inferred from homology"/>
<dbReference type="PANTHER" id="PTHR31402">
    <property type="entry name" value="UPF0711 PROTEIN C18ORF21"/>
    <property type="match status" value="1"/>
</dbReference>
<dbReference type="PANTHER" id="PTHR31402:SF2">
    <property type="entry name" value="UPF0711 PROTEIN C18ORF21"/>
    <property type="match status" value="1"/>
</dbReference>
<name>A0A8D0DR62_SALMN</name>
<feature type="region of interest" description="Disordered" evidence="2">
    <location>
        <begin position="139"/>
        <end position="177"/>
    </location>
</feature>
<evidence type="ECO:0008006" key="5">
    <source>
        <dbReference type="Google" id="ProtNLM"/>
    </source>
</evidence>
<accession>A0A8D0DR62</accession>
<dbReference type="GeneTree" id="ENSGT00390000013383"/>
<organism evidence="3 4">
    <name type="scientific">Salvator merianae</name>
    <name type="common">Argentine black and white tegu</name>
    <name type="synonym">Tupinambis merianae</name>
    <dbReference type="NCBI Taxonomy" id="96440"/>
    <lineage>
        <taxon>Eukaryota</taxon>
        <taxon>Metazoa</taxon>
        <taxon>Chordata</taxon>
        <taxon>Craniata</taxon>
        <taxon>Vertebrata</taxon>
        <taxon>Euteleostomi</taxon>
        <taxon>Lepidosauria</taxon>
        <taxon>Squamata</taxon>
        <taxon>Bifurcata</taxon>
        <taxon>Unidentata</taxon>
        <taxon>Episquamata</taxon>
        <taxon>Laterata</taxon>
        <taxon>Teiioidea</taxon>
        <taxon>Teiidae</taxon>
        <taxon>Salvator</taxon>
    </lineage>
</organism>
<dbReference type="OMA" id="HKGVNRD"/>
<dbReference type="Ensembl" id="ENSSMRT00000021352.1">
    <property type="protein sequence ID" value="ENSSMRP00000018243.1"/>
    <property type="gene ID" value="ENSSMRG00000014201.1"/>
</dbReference>
<reference evidence="3" key="1">
    <citation type="submission" date="2025-08" db="UniProtKB">
        <authorList>
            <consortium name="Ensembl"/>
        </authorList>
    </citation>
    <scope>IDENTIFICATION</scope>
</reference>
<dbReference type="InterPro" id="IPR029779">
    <property type="entry name" value="Rmp24-like"/>
</dbReference>
<evidence type="ECO:0000256" key="1">
    <source>
        <dbReference type="ARBA" id="ARBA00006160"/>
    </source>
</evidence>
<comment type="similarity">
    <text evidence="1">Belongs to the UPF0711 family.</text>
</comment>
<evidence type="ECO:0000313" key="4">
    <source>
        <dbReference type="Proteomes" id="UP000694421"/>
    </source>
</evidence>
<protein>
    <recommendedName>
        <fullName evidence="5">CR021 protein</fullName>
    </recommendedName>
</protein>
<sequence length="205" mass="23576">MRKHQFLEVAARQLANTCPAQARFLLWTLSNTEEKNQAHIGQVCSYCFQFLHPGNYRVRLMPKMKVTPQIEKLLIRERKNYQLSLKQTKLLKKYKESKNVLLITCHLCKKTTRCHGQSREHLKSKLSALETFVNKATPVTPCHSGSKTRWPSSCSRTSSGQSTPQSSSKTPKNAKSHVTRLKRLLDLEDSKKNYKGDLKNFLMSL</sequence>
<dbReference type="AlphaFoldDB" id="A0A8D0DR62"/>
<reference evidence="3" key="2">
    <citation type="submission" date="2025-09" db="UniProtKB">
        <authorList>
            <consortium name="Ensembl"/>
        </authorList>
    </citation>
    <scope>IDENTIFICATION</scope>
</reference>
<feature type="compositionally biased region" description="Low complexity" evidence="2">
    <location>
        <begin position="152"/>
        <end position="171"/>
    </location>
</feature>
<dbReference type="Proteomes" id="UP000694421">
    <property type="component" value="Unplaced"/>
</dbReference>
<keyword evidence="4" id="KW-1185">Reference proteome</keyword>
<evidence type="ECO:0000256" key="2">
    <source>
        <dbReference type="SAM" id="MobiDB-lite"/>
    </source>
</evidence>
<dbReference type="Pfam" id="PF15719">
    <property type="entry name" value="Rmp24-like"/>
    <property type="match status" value="1"/>
</dbReference>